<keyword evidence="1" id="KW-0963">Cytoplasm</keyword>
<dbReference type="InterPro" id="IPR030378">
    <property type="entry name" value="G_CP_dom"/>
</dbReference>
<evidence type="ECO:0000256" key="6">
    <source>
        <dbReference type="ARBA" id="ARBA00022801"/>
    </source>
</evidence>
<dbReference type="PANTHER" id="PTHR32120">
    <property type="entry name" value="SMALL RIBOSOMAL SUBUNIT BIOGENESIS GTPASE RSGA"/>
    <property type="match status" value="1"/>
</dbReference>
<evidence type="ECO:0008006" key="13">
    <source>
        <dbReference type="Google" id="ProtNLM"/>
    </source>
</evidence>
<evidence type="ECO:0000259" key="10">
    <source>
        <dbReference type="PROSITE" id="PS50936"/>
    </source>
</evidence>
<evidence type="ECO:0000256" key="8">
    <source>
        <dbReference type="ARBA" id="ARBA00022884"/>
    </source>
</evidence>
<keyword evidence="4" id="KW-0699">rRNA-binding</keyword>
<dbReference type="SUPFAM" id="SSF52540">
    <property type="entry name" value="P-loop containing nucleoside triphosphate hydrolases"/>
    <property type="match status" value="1"/>
</dbReference>
<dbReference type="PROSITE" id="PS50936">
    <property type="entry name" value="ENGC_GTPASE"/>
    <property type="match status" value="1"/>
</dbReference>
<dbReference type="HAMAP" id="MF_01820">
    <property type="entry name" value="GTPase_RsgA"/>
    <property type="match status" value="1"/>
</dbReference>
<sequence length="298" mass="32872">MPQTGTVVRRTKSFYYVDVGEAEPHLCRIRGSLFKGNPHQNKIAVGDEVEIDLNVAEDAGWILSLLPRRTKLARRPAIGVPEQVLVSNAEILLIVASLRDPAFREGLVDRFLVAASCGGLEPLLILSKADLSTCAEITPIQELYSSLGCTVLVTSVPESRGLDSLRELMRDRISVLSGHSGVGKSSLIAALFPDWGIRIGQVSKKSGKGRHTTIMAEMFPLPQGGFIVDTPGIREFAPLVKPEELDKHFIEFNPFLGQCRFKGCSHRHEPQCVIKEAVSAEKITEQRYRSYCSLYDSL</sequence>
<evidence type="ECO:0000259" key="11">
    <source>
        <dbReference type="PROSITE" id="PS51721"/>
    </source>
</evidence>
<evidence type="ECO:0000256" key="4">
    <source>
        <dbReference type="ARBA" id="ARBA00022730"/>
    </source>
</evidence>
<keyword evidence="2" id="KW-0690">Ribosome biogenesis</keyword>
<keyword evidence="5" id="KW-0547">Nucleotide-binding</keyword>
<dbReference type="Gene3D" id="3.40.50.300">
    <property type="entry name" value="P-loop containing nucleotide triphosphate hydrolases"/>
    <property type="match status" value="1"/>
</dbReference>
<dbReference type="GO" id="GO:0019843">
    <property type="term" value="F:rRNA binding"/>
    <property type="evidence" value="ECO:0007669"/>
    <property type="project" value="UniProtKB-KW"/>
</dbReference>
<reference evidence="12" key="1">
    <citation type="submission" date="2018-05" db="EMBL/GenBank/DDBJ databases">
        <authorList>
            <person name="Lanie J.A."/>
            <person name="Ng W.-L."/>
            <person name="Kazmierczak K.M."/>
            <person name="Andrzejewski T.M."/>
            <person name="Davidsen T.M."/>
            <person name="Wayne K.J."/>
            <person name="Tettelin H."/>
            <person name="Glass J.I."/>
            <person name="Rusch D."/>
            <person name="Podicherti R."/>
            <person name="Tsui H.-C.T."/>
            <person name="Winkler M.E."/>
        </authorList>
    </citation>
    <scope>NUCLEOTIDE SEQUENCE</scope>
</reference>
<feature type="domain" description="CP-type G" evidence="11">
    <location>
        <begin position="70"/>
        <end position="236"/>
    </location>
</feature>
<gene>
    <name evidence="12" type="ORF">METZ01_LOCUS14130</name>
</gene>
<dbReference type="SUPFAM" id="SSF50249">
    <property type="entry name" value="Nucleic acid-binding proteins"/>
    <property type="match status" value="1"/>
</dbReference>
<evidence type="ECO:0000256" key="5">
    <source>
        <dbReference type="ARBA" id="ARBA00022741"/>
    </source>
</evidence>
<name>A0A381P2W1_9ZZZZ</name>
<accession>A0A381P2W1</accession>
<keyword evidence="3" id="KW-0479">Metal-binding</keyword>
<keyword evidence="7" id="KW-0862">Zinc</keyword>
<keyword evidence="6" id="KW-0378">Hydrolase</keyword>
<dbReference type="Gene3D" id="1.10.40.50">
    <property type="entry name" value="Probable gtpase engc, domain 3"/>
    <property type="match status" value="1"/>
</dbReference>
<dbReference type="GO" id="GO:0003924">
    <property type="term" value="F:GTPase activity"/>
    <property type="evidence" value="ECO:0007669"/>
    <property type="project" value="InterPro"/>
</dbReference>
<dbReference type="PROSITE" id="PS51721">
    <property type="entry name" value="G_CP"/>
    <property type="match status" value="1"/>
</dbReference>
<evidence type="ECO:0000256" key="1">
    <source>
        <dbReference type="ARBA" id="ARBA00022490"/>
    </source>
</evidence>
<dbReference type="EMBL" id="UINC01000792">
    <property type="protein sequence ID" value="SUZ61276.1"/>
    <property type="molecule type" value="Genomic_DNA"/>
</dbReference>
<dbReference type="Gene3D" id="2.40.50.140">
    <property type="entry name" value="Nucleic acid-binding proteins"/>
    <property type="match status" value="1"/>
</dbReference>
<feature type="domain" description="EngC GTPase" evidence="10">
    <location>
        <begin position="87"/>
        <end position="234"/>
    </location>
</feature>
<dbReference type="GO" id="GO:0042254">
    <property type="term" value="P:ribosome biogenesis"/>
    <property type="evidence" value="ECO:0007669"/>
    <property type="project" value="UniProtKB-KW"/>
</dbReference>
<dbReference type="InterPro" id="IPR012340">
    <property type="entry name" value="NA-bd_OB-fold"/>
</dbReference>
<dbReference type="PANTHER" id="PTHR32120:SF11">
    <property type="entry name" value="SMALL RIBOSOMAL SUBUNIT BIOGENESIS GTPASE RSGA 1, MITOCHONDRIAL-RELATED"/>
    <property type="match status" value="1"/>
</dbReference>
<dbReference type="InterPro" id="IPR010914">
    <property type="entry name" value="RsgA_GTPase_dom"/>
</dbReference>
<dbReference type="InterPro" id="IPR031944">
    <property type="entry name" value="RsgA_N"/>
</dbReference>
<proteinExistence type="inferred from homology"/>
<dbReference type="CDD" id="cd01854">
    <property type="entry name" value="YjeQ_EngC"/>
    <property type="match status" value="1"/>
</dbReference>
<dbReference type="Pfam" id="PF16745">
    <property type="entry name" value="RsgA_N"/>
    <property type="match status" value="1"/>
</dbReference>
<dbReference type="GO" id="GO:0005525">
    <property type="term" value="F:GTP binding"/>
    <property type="evidence" value="ECO:0007669"/>
    <property type="project" value="UniProtKB-KW"/>
</dbReference>
<dbReference type="AlphaFoldDB" id="A0A381P2W1"/>
<evidence type="ECO:0000256" key="3">
    <source>
        <dbReference type="ARBA" id="ARBA00022723"/>
    </source>
</evidence>
<evidence type="ECO:0000256" key="9">
    <source>
        <dbReference type="ARBA" id="ARBA00023134"/>
    </source>
</evidence>
<dbReference type="NCBIfam" id="TIGR00157">
    <property type="entry name" value="ribosome small subunit-dependent GTPase A"/>
    <property type="match status" value="1"/>
</dbReference>
<keyword evidence="9" id="KW-0342">GTP-binding</keyword>
<dbReference type="Pfam" id="PF03193">
    <property type="entry name" value="RsgA_GTPase"/>
    <property type="match status" value="1"/>
</dbReference>
<evidence type="ECO:0000256" key="7">
    <source>
        <dbReference type="ARBA" id="ARBA00022833"/>
    </source>
</evidence>
<keyword evidence="8" id="KW-0694">RNA-binding</keyword>
<protein>
    <recommendedName>
        <fullName evidence="13">EngC GTPase domain-containing protein</fullName>
    </recommendedName>
</protein>
<dbReference type="GO" id="GO:0046872">
    <property type="term" value="F:metal ion binding"/>
    <property type="evidence" value="ECO:0007669"/>
    <property type="project" value="UniProtKB-KW"/>
</dbReference>
<evidence type="ECO:0000256" key="2">
    <source>
        <dbReference type="ARBA" id="ARBA00022517"/>
    </source>
</evidence>
<dbReference type="InterPro" id="IPR027417">
    <property type="entry name" value="P-loop_NTPase"/>
</dbReference>
<evidence type="ECO:0000313" key="12">
    <source>
        <dbReference type="EMBL" id="SUZ61276.1"/>
    </source>
</evidence>
<organism evidence="12">
    <name type="scientific">marine metagenome</name>
    <dbReference type="NCBI Taxonomy" id="408172"/>
    <lineage>
        <taxon>unclassified sequences</taxon>
        <taxon>metagenomes</taxon>
        <taxon>ecological metagenomes</taxon>
    </lineage>
</organism>
<dbReference type="InterPro" id="IPR004881">
    <property type="entry name" value="Ribosome_biogen_GTPase_RsgA"/>
</dbReference>